<evidence type="ECO:0000313" key="1">
    <source>
        <dbReference type="EMBL" id="KUN78514.1"/>
    </source>
</evidence>
<proteinExistence type="predicted"/>
<comment type="caution">
    <text evidence="1">The sequence shown here is derived from an EMBL/GenBank/DDBJ whole genome shotgun (WGS) entry which is preliminary data.</text>
</comment>
<dbReference type="RefSeq" id="WP_055632418.1">
    <property type="nucleotide sequence ID" value="NZ_KQ948776.1"/>
</dbReference>
<keyword evidence="2" id="KW-1185">Reference proteome</keyword>
<dbReference type="OrthoDB" id="4760148at2"/>
<dbReference type="InterPro" id="IPR049812">
    <property type="entry name" value="DpdG-like"/>
</dbReference>
<dbReference type="EMBL" id="LMWW01000053">
    <property type="protein sequence ID" value="KUN78514.1"/>
    <property type="molecule type" value="Genomic_DNA"/>
</dbReference>
<evidence type="ECO:0000313" key="2">
    <source>
        <dbReference type="Proteomes" id="UP000052982"/>
    </source>
</evidence>
<protein>
    <submittedName>
        <fullName evidence="1">Uncharacterized protein</fullName>
    </submittedName>
</protein>
<dbReference type="STRING" id="1943.AQJ64_31580"/>
<dbReference type="AlphaFoldDB" id="A0A101SRA6"/>
<gene>
    <name evidence="1" type="ORF">AQJ64_31580</name>
</gene>
<organism evidence="1 2">
    <name type="scientific">Streptomyces griseoruber</name>
    <dbReference type="NCBI Taxonomy" id="1943"/>
    <lineage>
        <taxon>Bacteria</taxon>
        <taxon>Bacillati</taxon>
        <taxon>Actinomycetota</taxon>
        <taxon>Actinomycetes</taxon>
        <taxon>Kitasatosporales</taxon>
        <taxon>Streptomycetaceae</taxon>
        <taxon>Streptomyces</taxon>
    </lineage>
</organism>
<reference evidence="1 2" key="1">
    <citation type="submission" date="2015-10" db="EMBL/GenBank/DDBJ databases">
        <title>Draft genome sequence of Streptomyces griseoruber DSM 40281, type strain for the species Streptomyces griseoruber.</title>
        <authorList>
            <person name="Ruckert C."/>
            <person name="Winkler A."/>
            <person name="Kalinowski J."/>
            <person name="Kampfer P."/>
            <person name="Glaeser S."/>
        </authorList>
    </citation>
    <scope>NUCLEOTIDE SEQUENCE [LARGE SCALE GENOMIC DNA]</scope>
    <source>
        <strain evidence="1 2">DSM 40281</strain>
    </source>
</reference>
<sequence length="307" mass="32551">MAVLNPPRSLPALGRSIINFLTGSRRAWTEEELIEAFRPPGLNEAVSSAEGVADTLSTFRAIGMLCSDTAGVITVSDTVAATGGTLSPTAFRRTLQKHALDLDRDGDPWQTGPGESLTGGARDLLRAMSWFLAQDALGRPLSWTSGVQALQHAQFPDPDNETWAITNDTRWGPSARWGQALGLAAPSLVQAKSGLVPLPVVAINDVLDELPAGQMPIGDFLGQLATKLPVLHGGLVRASLVASLPDGDPDPGIAQDCADSSVGQALRILQDRGRLVFDTLPDADGIRLSRFDSQRQTHVTLVQGGKR</sequence>
<dbReference type="Proteomes" id="UP000052982">
    <property type="component" value="Unassembled WGS sequence"/>
</dbReference>
<accession>A0A101SRA6</accession>
<name>A0A101SRA6_9ACTN</name>
<dbReference type="NCBIfam" id="NF041064">
    <property type="entry name" value="DpdG"/>
    <property type="match status" value="1"/>
</dbReference>